<reference evidence="2 3" key="1">
    <citation type="submission" date="2019-09" db="EMBL/GenBank/DDBJ databases">
        <authorList>
            <person name="Chandra G."/>
            <person name="Truman W A."/>
        </authorList>
    </citation>
    <scope>NUCLEOTIDE SEQUENCE [LARGE SCALE GENOMIC DNA]</scope>
    <source>
        <strain evidence="2">PS896</strain>
    </source>
</reference>
<dbReference type="AlphaFoldDB" id="A0A5E7PF06"/>
<accession>A0A5E7PF06</accession>
<feature type="chain" id="PRO_5022829501" description="RapA2 cadherin-like domain-containing protein" evidence="1">
    <location>
        <begin position="25"/>
        <end position="742"/>
    </location>
</feature>
<keyword evidence="1" id="KW-0732">Signal</keyword>
<evidence type="ECO:0000313" key="3">
    <source>
        <dbReference type="Proteomes" id="UP000377224"/>
    </source>
</evidence>
<gene>
    <name evidence="2" type="ORF">PS896_05229</name>
</gene>
<dbReference type="EMBL" id="CABVIN010000009">
    <property type="protein sequence ID" value="VVP48336.1"/>
    <property type="molecule type" value="Genomic_DNA"/>
</dbReference>
<evidence type="ECO:0000313" key="2">
    <source>
        <dbReference type="EMBL" id="VVP48336.1"/>
    </source>
</evidence>
<dbReference type="Proteomes" id="UP000377224">
    <property type="component" value="Unassembled WGS sequence"/>
</dbReference>
<sequence length="742" mass="76607" precursor="true">MNKWPRFALNALGLALSLTGSAYAQLAAVDPGPYTFATGKFPMWYQDENQLSMELCQSRAASSRVAATTPPAYMCILLAEPGIYDDAQPMIFPDNWPPEAFWFLAETAIADNPAGYGVDAYVAGIEAAFASENPVDGDQQSFARIRIRVNVPVAGTYTITHPYGVETVNVTAPGRRAINITRDIGIGAPGNFSGAVGGAIGPFLRSVNGPYTEVNPDTGATETFVGDPNLNEAVTGSPFNTNFLRITGPAGTIQSNVFSLSGKVLDNRQQTQVEIDRATYRRTAAGVRAEVFAKAANSSSLCFRESVALLPGPPPTPCQTSLLGDNNGLFFGHRLGTGAVPPVVVVTATNPTGTTRPTAVSAKLTDVVKVQTARYSWANKSLLIEATSSDEVAIPDMVAQGYGRLSKTGTLQRITVADLTQPPATVTVKSAAGGSDTEAVVVVGTAPDTGENQAPISNADTGSTSFGVPITLSLLTNDSDPDGDNPLGITALTQPAAGQGTVALSGIAAVVYTPPAVVNAPLTTTFTYKAQDAKGLASANPATVTITVAPNQAPTAVADAVATLGVAIPINVLANDTDPEGNVPLAVASLTQPAAGRGTVSSNGTVITYTPPATVTTAFTTTFTYIARDNFGALSTPATVTVQVSPRPAAETFAVTASTVQARSGGRFNWDFTGTSSVTTGNTITVQVTTPTGLVTLGTTTVPLTGRWRLTLNNTLVVPSANPTATIRSSQGTVRTVSVTTL</sequence>
<evidence type="ECO:0008006" key="4">
    <source>
        <dbReference type="Google" id="ProtNLM"/>
    </source>
</evidence>
<dbReference type="RefSeq" id="WP_150648602.1">
    <property type="nucleotide sequence ID" value="NZ_CABVIN010000009.1"/>
</dbReference>
<feature type="signal peptide" evidence="1">
    <location>
        <begin position="1"/>
        <end position="24"/>
    </location>
</feature>
<protein>
    <recommendedName>
        <fullName evidence="4">RapA2 cadherin-like domain-containing protein</fullName>
    </recommendedName>
</protein>
<organism evidence="2 3">
    <name type="scientific">Pseudomonas fluorescens</name>
    <dbReference type="NCBI Taxonomy" id="294"/>
    <lineage>
        <taxon>Bacteria</taxon>
        <taxon>Pseudomonadati</taxon>
        <taxon>Pseudomonadota</taxon>
        <taxon>Gammaproteobacteria</taxon>
        <taxon>Pseudomonadales</taxon>
        <taxon>Pseudomonadaceae</taxon>
        <taxon>Pseudomonas</taxon>
    </lineage>
</organism>
<evidence type="ECO:0000256" key="1">
    <source>
        <dbReference type="SAM" id="SignalP"/>
    </source>
</evidence>
<name>A0A5E7PF06_PSEFL</name>
<dbReference type="Pfam" id="PF17963">
    <property type="entry name" value="Big_9"/>
    <property type="match status" value="2"/>
</dbReference>
<proteinExistence type="predicted"/>